<reference evidence="1" key="1">
    <citation type="journal article" date="2023" name="Mol. Phylogenet. Evol.">
        <title>Genome-scale phylogeny and comparative genomics of the fungal order Sordariales.</title>
        <authorList>
            <person name="Hensen N."/>
            <person name="Bonometti L."/>
            <person name="Westerberg I."/>
            <person name="Brannstrom I.O."/>
            <person name="Guillou S."/>
            <person name="Cros-Aarteil S."/>
            <person name="Calhoun S."/>
            <person name="Haridas S."/>
            <person name="Kuo A."/>
            <person name="Mondo S."/>
            <person name="Pangilinan J."/>
            <person name="Riley R."/>
            <person name="LaButti K."/>
            <person name="Andreopoulos B."/>
            <person name="Lipzen A."/>
            <person name="Chen C."/>
            <person name="Yan M."/>
            <person name="Daum C."/>
            <person name="Ng V."/>
            <person name="Clum A."/>
            <person name="Steindorff A."/>
            <person name="Ohm R.A."/>
            <person name="Martin F."/>
            <person name="Silar P."/>
            <person name="Natvig D.O."/>
            <person name="Lalanne C."/>
            <person name="Gautier V."/>
            <person name="Ament-Velasquez S.L."/>
            <person name="Kruys A."/>
            <person name="Hutchinson M.I."/>
            <person name="Powell A.J."/>
            <person name="Barry K."/>
            <person name="Miller A.N."/>
            <person name="Grigoriev I.V."/>
            <person name="Debuchy R."/>
            <person name="Gladieux P."/>
            <person name="Hiltunen Thoren M."/>
            <person name="Johannesson H."/>
        </authorList>
    </citation>
    <scope>NUCLEOTIDE SEQUENCE</scope>
    <source>
        <strain evidence="1">PSN309</strain>
    </source>
</reference>
<dbReference type="AlphaFoldDB" id="A0AAN7AIA0"/>
<evidence type="ECO:0000313" key="2">
    <source>
        <dbReference type="Proteomes" id="UP001302126"/>
    </source>
</evidence>
<name>A0AAN7AIA0_9PEZI</name>
<protein>
    <submittedName>
        <fullName evidence="1">Uncharacterized protein</fullName>
    </submittedName>
</protein>
<proteinExistence type="predicted"/>
<accession>A0AAN7AIA0</accession>
<evidence type="ECO:0000313" key="1">
    <source>
        <dbReference type="EMBL" id="KAK4188258.1"/>
    </source>
</evidence>
<keyword evidence="2" id="KW-1185">Reference proteome</keyword>
<dbReference type="EMBL" id="MU864390">
    <property type="protein sequence ID" value="KAK4188258.1"/>
    <property type="molecule type" value="Genomic_DNA"/>
</dbReference>
<gene>
    <name evidence="1" type="ORF">QBC35DRAFT_451391</name>
</gene>
<organism evidence="1 2">
    <name type="scientific">Podospora australis</name>
    <dbReference type="NCBI Taxonomy" id="1536484"/>
    <lineage>
        <taxon>Eukaryota</taxon>
        <taxon>Fungi</taxon>
        <taxon>Dikarya</taxon>
        <taxon>Ascomycota</taxon>
        <taxon>Pezizomycotina</taxon>
        <taxon>Sordariomycetes</taxon>
        <taxon>Sordariomycetidae</taxon>
        <taxon>Sordariales</taxon>
        <taxon>Podosporaceae</taxon>
        <taxon>Podospora</taxon>
    </lineage>
</organism>
<dbReference type="Proteomes" id="UP001302126">
    <property type="component" value="Unassembled WGS sequence"/>
</dbReference>
<comment type="caution">
    <text evidence="1">The sequence shown here is derived from an EMBL/GenBank/DDBJ whole genome shotgun (WGS) entry which is preliminary data.</text>
</comment>
<reference evidence="1" key="2">
    <citation type="submission" date="2023-05" db="EMBL/GenBank/DDBJ databases">
        <authorList>
            <consortium name="Lawrence Berkeley National Laboratory"/>
            <person name="Steindorff A."/>
            <person name="Hensen N."/>
            <person name="Bonometti L."/>
            <person name="Westerberg I."/>
            <person name="Brannstrom I.O."/>
            <person name="Guillou S."/>
            <person name="Cros-Aarteil S."/>
            <person name="Calhoun S."/>
            <person name="Haridas S."/>
            <person name="Kuo A."/>
            <person name="Mondo S."/>
            <person name="Pangilinan J."/>
            <person name="Riley R."/>
            <person name="Labutti K."/>
            <person name="Andreopoulos B."/>
            <person name="Lipzen A."/>
            <person name="Chen C."/>
            <person name="Yanf M."/>
            <person name="Daum C."/>
            <person name="Ng V."/>
            <person name="Clum A."/>
            <person name="Ohm R."/>
            <person name="Martin F."/>
            <person name="Silar P."/>
            <person name="Natvig D."/>
            <person name="Lalanne C."/>
            <person name="Gautier V."/>
            <person name="Ament-Velasquez S.L."/>
            <person name="Kruys A."/>
            <person name="Hutchinson M.I."/>
            <person name="Powell A.J."/>
            <person name="Barry K."/>
            <person name="Miller A.N."/>
            <person name="Grigoriev I.V."/>
            <person name="Debuchy R."/>
            <person name="Gladieux P."/>
            <person name="Thoren M.H."/>
            <person name="Johannesson H."/>
        </authorList>
    </citation>
    <scope>NUCLEOTIDE SEQUENCE</scope>
    <source>
        <strain evidence="1">PSN309</strain>
    </source>
</reference>
<sequence>MRHPLLCIIPWLLWSDRGGRRRSYHEIHHHHNSSSTSYRKGSYCSMCGERHSRKYTYDHEPVAIHHHYNSSYSKRSSSDGGKPAMGNGWFWVFGILEPLWQSLGFFLSVPGYETQLCRAIMSFFFARSRSKFTATTFLFLTLCGDLNWLGFPHVENTVTTGPSLSLLNTDRSSNTGPMSWVKTPLSGWGFDNPTWKLGPHSTLGIFGKSPHDSDPDSDSYDEERVHTKVHALYTIDIGGEGKSGWWNFGRPAGAKKGPSKPRWDRVKEEMERRVNEEKRKLKEMGQQEKSEWKVVMNRKGWFGRTIREEIPVSQLGERIGKWGEEMGNFSGSWEDWKRLHTGWVVLMAFFRVCALLGIWLW</sequence>